<keyword evidence="3" id="KW-1185">Reference proteome</keyword>
<dbReference type="Proteomes" id="UP001218188">
    <property type="component" value="Unassembled WGS sequence"/>
</dbReference>
<dbReference type="EMBL" id="JARJCM010000513">
    <property type="protein sequence ID" value="KAJ7016389.1"/>
    <property type="molecule type" value="Genomic_DNA"/>
</dbReference>
<name>A0AAD6WPR4_9AGAR</name>
<protein>
    <submittedName>
        <fullName evidence="2">Uncharacterized protein</fullName>
    </submittedName>
</protein>
<evidence type="ECO:0000313" key="2">
    <source>
        <dbReference type="EMBL" id="KAJ7016389.1"/>
    </source>
</evidence>
<reference evidence="2" key="1">
    <citation type="submission" date="2023-03" db="EMBL/GenBank/DDBJ databases">
        <title>Massive genome expansion in bonnet fungi (Mycena s.s.) driven by repeated elements and novel gene families across ecological guilds.</title>
        <authorList>
            <consortium name="Lawrence Berkeley National Laboratory"/>
            <person name="Harder C.B."/>
            <person name="Miyauchi S."/>
            <person name="Viragh M."/>
            <person name="Kuo A."/>
            <person name="Thoen E."/>
            <person name="Andreopoulos B."/>
            <person name="Lu D."/>
            <person name="Skrede I."/>
            <person name="Drula E."/>
            <person name="Henrissat B."/>
            <person name="Morin E."/>
            <person name="Kohler A."/>
            <person name="Barry K."/>
            <person name="LaButti K."/>
            <person name="Morin E."/>
            <person name="Salamov A."/>
            <person name="Lipzen A."/>
            <person name="Mereny Z."/>
            <person name="Hegedus B."/>
            <person name="Baldrian P."/>
            <person name="Stursova M."/>
            <person name="Weitz H."/>
            <person name="Taylor A."/>
            <person name="Grigoriev I.V."/>
            <person name="Nagy L.G."/>
            <person name="Martin F."/>
            <person name="Kauserud H."/>
        </authorList>
    </citation>
    <scope>NUCLEOTIDE SEQUENCE</scope>
    <source>
        <strain evidence="2">CBHHK200</strain>
    </source>
</reference>
<organism evidence="2 3">
    <name type="scientific">Mycena alexandri</name>
    <dbReference type="NCBI Taxonomy" id="1745969"/>
    <lineage>
        <taxon>Eukaryota</taxon>
        <taxon>Fungi</taxon>
        <taxon>Dikarya</taxon>
        <taxon>Basidiomycota</taxon>
        <taxon>Agaricomycotina</taxon>
        <taxon>Agaricomycetes</taxon>
        <taxon>Agaricomycetidae</taxon>
        <taxon>Agaricales</taxon>
        <taxon>Marasmiineae</taxon>
        <taxon>Mycenaceae</taxon>
        <taxon>Mycena</taxon>
    </lineage>
</organism>
<evidence type="ECO:0000256" key="1">
    <source>
        <dbReference type="SAM" id="MobiDB-lite"/>
    </source>
</evidence>
<dbReference type="AlphaFoldDB" id="A0AAD6WPR4"/>
<accession>A0AAD6WPR4</accession>
<evidence type="ECO:0000313" key="3">
    <source>
        <dbReference type="Proteomes" id="UP001218188"/>
    </source>
</evidence>
<proteinExistence type="predicted"/>
<comment type="caution">
    <text evidence="2">The sequence shown here is derived from an EMBL/GenBank/DDBJ whole genome shotgun (WGS) entry which is preliminary data.</text>
</comment>
<feature type="compositionally biased region" description="Basic residues" evidence="1">
    <location>
        <begin position="178"/>
        <end position="190"/>
    </location>
</feature>
<sequence>MPPSAFDVLGVLSFVQGSVTAVAAGILAFQAATVQVRDNQTTAKQLTSRLLNLVDRFDEPFQSLSVSASDEGRITARTKRAFDQIQVLLRRPLYSRWTTGDEDAKTIADLSVQVARLELEVTEVSITAKMSAAVDRAIDAVGQALLENHGQVDEAIRRAVLEVKTRSDDQTLHQQPMGRRRTHPKLRRSRSLPSES</sequence>
<feature type="region of interest" description="Disordered" evidence="1">
    <location>
        <begin position="166"/>
        <end position="196"/>
    </location>
</feature>
<gene>
    <name evidence="2" type="ORF">C8F04DRAFT_1407133</name>
</gene>